<name>A0A2A4X6F0_9GAMM</name>
<organism evidence="13 14">
    <name type="scientific">SAR86 cluster bacterium</name>
    <dbReference type="NCBI Taxonomy" id="2030880"/>
    <lineage>
        <taxon>Bacteria</taxon>
        <taxon>Pseudomonadati</taxon>
        <taxon>Pseudomonadota</taxon>
        <taxon>Gammaproteobacteria</taxon>
        <taxon>SAR86 cluster</taxon>
    </lineage>
</organism>
<protein>
    <recommendedName>
        <fullName evidence="11">Tubulin--tyrosine ligase</fullName>
        <ecNumber evidence="10">6.3.2.25</ecNumber>
    </recommendedName>
</protein>
<dbReference type="AlphaFoldDB" id="A0A2A4X6F0"/>
<evidence type="ECO:0000256" key="8">
    <source>
        <dbReference type="ARBA" id="ARBA00022958"/>
    </source>
</evidence>
<dbReference type="EMBL" id="NVUL01000044">
    <property type="protein sequence ID" value="PCI77617.1"/>
    <property type="molecule type" value="Genomic_DNA"/>
</dbReference>
<dbReference type="PANTHER" id="PTHR46570:SF1">
    <property type="entry name" value="TUBULIN--TYROSINE LIGASE"/>
    <property type="match status" value="1"/>
</dbReference>
<evidence type="ECO:0000256" key="2">
    <source>
        <dbReference type="ARBA" id="ARBA00001958"/>
    </source>
</evidence>
<reference evidence="14" key="1">
    <citation type="submission" date="2017-08" db="EMBL/GenBank/DDBJ databases">
        <title>A dynamic microbial community with high functional redundancy inhabits the cold, oxic subseafloor aquifer.</title>
        <authorList>
            <person name="Tully B.J."/>
            <person name="Wheat C.G."/>
            <person name="Glazer B.T."/>
            <person name="Huber J.A."/>
        </authorList>
    </citation>
    <scope>NUCLEOTIDE SEQUENCE [LARGE SCALE GENOMIC DNA]</scope>
</reference>
<keyword evidence="4" id="KW-0436">Ligase</keyword>
<dbReference type="GO" id="GO:0005524">
    <property type="term" value="F:ATP binding"/>
    <property type="evidence" value="ECO:0007669"/>
    <property type="project" value="UniProtKB-KW"/>
</dbReference>
<dbReference type="PANTHER" id="PTHR46570">
    <property type="entry name" value="TUBULIN--TYROSINE LIGASE"/>
    <property type="match status" value="1"/>
</dbReference>
<evidence type="ECO:0000256" key="9">
    <source>
        <dbReference type="ARBA" id="ARBA00037791"/>
    </source>
</evidence>
<evidence type="ECO:0000313" key="13">
    <source>
        <dbReference type="EMBL" id="PCI77617.1"/>
    </source>
</evidence>
<dbReference type="GO" id="GO:0004835">
    <property type="term" value="F:tubulin-tyrosine ligase activity"/>
    <property type="evidence" value="ECO:0007669"/>
    <property type="project" value="UniProtKB-EC"/>
</dbReference>
<dbReference type="EC" id="6.3.2.25" evidence="10"/>
<comment type="catalytic activity">
    <reaction evidence="12">
        <text>C-terminal L-alpha-aminoacyl-L-glutamyl-L-glutamyl-[tubulin] + L-tyrosine + ATP = C-terminal L-alpha-aminoacyl-L-glutamyl-L-glutamyl-L-tyrosyl-[tubulin] + ADP + phosphate + H(+)</text>
        <dbReference type="Rhea" id="RHEA:17605"/>
        <dbReference type="Rhea" id="RHEA-COMP:16434"/>
        <dbReference type="Rhea" id="RHEA-COMP:16435"/>
        <dbReference type="ChEBI" id="CHEBI:15378"/>
        <dbReference type="ChEBI" id="CHEBI:30616"/>
        <dbReference type="ChEBI" id="CHEBI:43474"/>
        <dbReference type="ChEBI" id="CHEBI:58315"/>
        <dbReference type="ChEBI" id="CHEBI:149554"/>
        <dbReference type="ChEBI" id="CHEBI:149555"/>
        <dbReference type="ChEBI" id="CHEBI:456216"/>
        <dbReference type="EC" id="6.3.2.25"/>
    </reaction>
</comment>
<keyword evidence="7" id="KW-0460">Magnesium</keyword>
<sequence length="316" mass="35810">MTEIVESSLPSFVFHSNRGTQVFRAALEPLGGREYRSADRHIDLLYFDQYQGKRPPQDVSVGFTLIKRQQTIPIDNKLQMANALIDAGINYPRVYFIEEDVPDEPDTLWYIKDPVGTAGKGICVVPREGIARNFEFGDIIQEAIQDLLLQDGKKFTLRVYVLVHEANVYLFQDGIVVLHGAVYDPQSVDPKVQYEHTGYMDRKTDIELSPFSDAPFYGEAMTNIRVSIASIFQSFKELLKHEEGNAYCLFGIDMLVRENMSSILIEINDRPNLIHTNIVNTRVNIPAIQAMYCVLNPDCCDHLPSGAKEFELIATL</sequence>
<dbReference type="InterPro" id="IPR052492">
    <property type="entry name" value="Tubulin-tyrosine_ligase"/>
</dbReference>
<comment type="cofactor">
    <cofactor evidence="2">
        <name>K(+)</name>
        <dbReference type="ChEBI" id="CHEBI:29103"/>
    </cofactor>
</comment>
<dbReference type="Proteomes" id="UP000218767">
    <property type="component" value="Unassembled WGS sequence"/>
</dbReference>
<evidence type="ECO:0000256" key="10">
    <source>
        <dbReference type="ARBA" id="ARBA00038960"/>
    </source>
</evidence>
<gene>
    <name evidence="13" type="ORF">COB20_07850</name>
</gene>
<proteinExistence type="predicted"/>
<evidence type="ECO:0000256" key="3">
    <source>
        <dbReference type="ARBA" id="ARBA00011245"/>
    </source>
</evidence>
<evidence type="ECO:0000256" key="4">
    <source>
        <dbReference type="ARBA" id="ARBA00022598"/>
    </source>
</evidence>
<comment type="function">
    <text evidence="9">Catalyzes the post-translational addition of a tyrosine to the C-terminal end of detyrosinated alpha-tubulin.</text>
</comment>
<evidence type="ECO:0000256" key="1">
    <source>
        <dbReference type="ARBA" id="ARBA00001946"/>
    </source>
</evidence>
<keyword evidence="8" id="KW-0630">Potassium</keyword>
<dbReference type="PROSITE" id="PS51221">
    <property type="entry name" value="TTL"/>
    <property type="match status" value="1"/>
</dbReference>
<evidence type="ECO:0000256" key="11">
    <source>
        <dbReference type="ARBA" id="ARBA00041021"/>
    </source>
</evidence>
<comment type="subunit">
    <text evidence="3">Monomer.</text>
</comment>
<dbReference type="SUPFAM" id="SSF56059">
    <property type="entry name" value="Glutathione synthetase ATP-binding domain-like"/>
    <property type="match status" value="1"/>
</dbReference>
<comment type="cofactor">
    <cofactor evidence="1">
        <name>Mg(2+)</name>
        <dbReference type="ChEBI" id="CHEBI:18420"/>
    </cofactor>
</comment>
<dbReference type="InterPro" id="IPR004344">
    <property type="entry name" value="TTL/TTLL_fam"/>
</dbReference>
<evidence type="ECO:0000256" key="7">
    <source>
        <dbReference type="ARBA" id="ARBA00022842"/>
    </source>
</evidence>
<evidence type="ECO:0000256" key="5">
    <source>
        <dbReference type="ARBA" id="ARBA00022741"/>
    </source>
</evidence>
<keyword evidence="6" id="KW-0067">ATP-binding</keyword>
<evidence type="ECO:0000313" key="14">
    <source>
        <dbReference type="Proteomes" id="UP000218767"/>
    </source>
</evidence>
<comment type="caution">
    <text evidence="13">The sequence shown here is derived from an EMBL/GenBank/DDBJ whole genome shotgun (WGS) entry which is preliminary data.</text>
</comment>
<dbReference type="GO" id="GO:0005876">
    <property type="term" value="C:spindle microtubule"/>
    <property type="evidence" value="ECO:0007669"/>
    <property type="project" value="TreeGrafter"/>
</dbReference>
<dbReference type="Gene3D" id="3.30.470.20">
    <property type="entry name" value="ATP-grasp fold, B domain"/>
    <property type="match status" value="1"/>
</dbReference>
<dbReference type="Pfam" id="PF03133">
    <property type="entry name" value="TTL"/>
    <property type="match status" value="2"/>
</dbReference>
<evidence type="ECO:0000256" key="6">
    <source>
        <dbReference type="ARBA" id="ARBA00022840"/>
    </source>
</evidence>
<accession>A0A2A4X6F0</accession>
<evidence type="ECO:0000256" key="12">
    <source>
        <dbReference type="ARBA" id="ARBA00047950"/>
    </source>
</evidence>
<dbReference type="GO" id="GO:0000226">
    <property type="term" value="P:microtubule cytoskeleton organization"/>
    <property type="evidence" value="ECO:0007669"/>
    <property type="project" value="TreeGrafter"/>
</dbReference>
<keyword evidence="5" id="KW-0547">Nucleotide-binding</keyword>